<reference evidence="1" key="1">
    <citation type="journal article" date="2003" name="Genome Biol.">
        <title>An integrated gene annotation and transcriptional profiling approach towards the full gene content of the Drosophila genome.</title>
        <authorList>
            <person name="Hild M."/>
            <person name="Beckmann B."/>
            <person name="Haas S.A."/>
            <person name="Koch B."/>
            <person name="Solovyev V."/>
            <person name="Busold C."/>
            <person name="Fellenberg K."/>
            <person name="Boutros M."/>
            <person name="Vingron M."/>
            <person name="Sauer F."/>
            <person name="Hoheisel J.D."/>
            <person name="Paro R."/>
        </authorList>
    </citation>
    <scope>NUCLEOTIDE SEQUENCE</scope>
</reference>
<name>Q6IJV7_DROME</name>
<proteinExistence type="predicted"/>
<gene>
    <name evidence="1" type="ORF">HDC14109</name>
</gene>
<dbReference type="EMBL" id="BK002609">
    <property type="protein sequence ID" value="DAA04115.1"/>
    <property type="molecule type" value="Genomic_DNA"/>
</dbReference>
<sequence>MYVSQKLGKLLICRDYSASKCRDHTSAKHIHLYTCIAVCQAQLSAKTCQGRGCFQDSQGILQLSDAANATPTALAVKTKPQIKVERHPGALEKGEGEAKRGCQAESRQSPYKCNVNLCTKG</sequence>
<evidence type="ECO:0000313" key="1">
    <source>
        <dbReference type="EMBL" id="DAA04115.1"/>
    </source>
</evidence>
<accession>Q6IJV7</accession>
<dbReference type="AlphaFoldDB" id="Q6IJV7"/>
<protein>
    <submittedName>
        <fullName evidence="1">HDC14109</fullName>
    </submittedName>
</protein>
<organism evidence="1">
    <name type="scientific">Drosophila melanogaster</name>
    <name type="common">Fruit fly</name>
    <dbReference type="NCBI Taxonomy" id="7227"/>
    <lineage>
        <taxon>Eukaryota</taxon>
        <taxon>Metazoa</taxon>
        <taxon>Ecdysozoa</taxon>
        <taxon>Arthropoda</taxon>
        <taxon>Hexapoda</taxon>
        <taxon>Insecta</taxon>
        <taxon>Pterygota</taxon>
        <taxon>Neoptera</taxon>
        <taxon>Endopterygota</taxon>
        <taxon>Diptera</taxon>
        <taxon>Brachycera</taxon>
        <taxon>Muscomorpha</taxon>
        <taxon>Ephydroidea</taxon>
        <taxon>Drosophilidae</taxon>
        <taxon>Drosophila</taxon>
        <taxon>Sophophora</taxon>
    </lineage>
</organism>